<dbReference type="Proteomes" id="UP000540423">
    <property type="component" value="Unassembled WGS sequence"/>
</dbReference>
<evidence type="ECO:0000313" key="4">
    <source>
        <dbReference type="Proteomes" id="UP000540423"/>
    </source>
</evidence>
<evidence type="ECO:0000256" key="1">
    <source>
        <dbReference type="SAM" id="MobiDB-lite"/>
    </source>
</evidence>
<feature type="region of interest" description="Disordered" evidence="1">
    <location>
        <begin position="31"/>
        <end position="56"/>
    </location>
</feature>
<organism evidence="3 4">
    <name type="scientific">Streptomyces candidus</name>
    <dbReference type="NCBI Taxonomy" id="67283"/>
    <lineage>
        <taxon>Bacteria</taxon>
        <taxon>Bacillati</taxon>
        <taxon>Actinomycetota</taxon>
        <taxon>Actinomycetes</taxon>
        <taxon>Kitasatosporales</taxon>
        <taxon>Streptomycetaceae</taxon>
        <taxon>Streptomyces</taxon>
    </lineage>
</organism>
<feature type="compositionally biased region" description="Low complexity" evidence="1">
    <location>
        <begin position="160"/>
        <end position="209"/>
    </location>
</feature>
<reference evidence="3 4" key="1">
    <citation type="submission" date="2020-08" db="EMBL/GenBank/DDBJ databases">
        <title>Genomic Encyclopedia of Type Strains, Phase IV (KMG-IV): sequencing the most valuable type-strain genomes for metagenomic binning, comparative biology and taxonomic classification.</title>
        <authorList>
            <person name="Goeker M."/>
        </authorList>
    </citation>
    <scope>NUCLEOTIDE SEQUENCE [LARGE SCALE GENOMIC DNA]</scope>
    <source>
        <strain evidence="3 4">DSM 40141</strain>
    </source>
</reference>
<name>A0A7X0HBZ8_9ACTN</name>
<keyword evidence="2" id="KW-0732">Signal</keyword>
<feature type="region of interest" description="Disordered" evidence="1">
    <location>
        <begin position="152"/>
        <end position="227"/>
    </location>
</feature>
<protein>
    <recommendedName>
        <fullName evidence="5">DUF3558 domain-containing protein</fullName>
    </recommendedName>
</protein>
<proteinExistence type="predicted"/>
<dbReference type="EMBL" id="JACHEM010000003">
    <property type="protein sequence ID" value="MBB6434765.1"/>
    <property type="molecule type" value="Genomic_DNA"/>
</dbReference>
<dbReference type="AlphaFoldDB" id="A0A7X0HBZ8"/>
<gene>
    <name evidence="3" type="ORF">HNQ79_001216</name>
</gene>
<dbReference type="PROSITE" id="PS51257">
    <property type="entry name" value="PROKAR_LIPOPROTEIN"/>
    <property type="match status" value="1"/>
</dbReference>
<evidence type="ECO:0000256" key="2">
    <source>
        <dbReference type="SAM" id="SignalP"/>
    </source>
</evidence>
<feature type="chain" id="PRO_5030859562" description="DUF3558 domain-containing protein" evidence="2">
    <location>
        <begin position="27"/>
        <end position="299"/>
    </location>
</feature>
<sequence>MPRMSSAYVKGRVPGLVLIAALAVGAAGCSGGGPGDDGASDAKSGGSAVPAAQPGKYRTLPEPCRIVERSLLQTMLPGGAVLPEDQQRKLFAGEPAVTFDTDRRVGCRWKAESPEATHQLSVAFDRVVSYDDAVSDDDRAQAVYAKLLDAADLPVPPDPVTSSGSPTGPPETSGQPGRHAGQTGSPSGTPAAPPTSAGASDSPSTTATPPADPDLSELQPRTLGGLGDAAFLNDELKKAGSSPAQDRTVSVVFRTSNVVVSIEYGEQPGGGGQVPDSRTLQDRVQTLARKLAEQFSGSE</sequence>
<comment type="caution">
    <text evidence="3">The sequence shown here is derived from an EMBL/GenBank/DDBJ whole genome shotgun (WGS) entry which is preliminary data.</text>
</comment>
<accession>A0A7X0HBZ8</accession>
<evidence type="ECO:0000313" key="3">
    <source>
        <dbReference type="EMBL" id="MBB6434765.1"/>
    </source>
</evidence>
<evidence type="ECO:0008006" key="5">
    <source>
        <dbReference type="Google" id="ProtNLM"/>
    </source>
</evidence>
<feature type="signal peptide" evidence="2">
    <location>
        <begin position="1"/>
        <end position="26"/>
    </location>
</feature>
<keyword evidence="4" id="KW-1185">Reference proteome</keyword>